<name>A0A9N8VJD3_9GLOM</name>
<dbReference type="PANTHER" id="PTHR44329:SF288">
    <property type="entry name" value="MITOGEN-ACTIVATED PROTEIN KINASE KINASE KINASE 20"/>
    <property type="match status" value="1"/>
</dbReference>
<reference evidence="7" key="1">
    <citation type="submission" date="2021-06" db="EMBL/GenBank/DDBJ databases">
        <authorList>
            <person name="Kallberg Y."/>
            <person name="Tangrot J."/>
            <person name="Rosling A."/>
        </authorList>
    </citation>
    <scope>NUCLEOTIDE SEQUENCE</scope>
    <source>
        <strain evidence="7">MA453B</strain>
    </source>
</reference>
<dbReference type="Pfam" id="PF07714">
    <property type="entry name" value="PK_Tyr_Ser-Thr"/>
    <property type="match status" value="1"/>
</dbReference>
<dbReference type="InterPro" id="IPR051681">
    <property type="entry name" value="Ser/Thr_Kinases-Pseudokinases"/>
</dbReference>
<dbReference type="EMBL" id="CAJVPY010000111">
    <property type="protein sequence ID" value="CAG8450516.1"/>
    <property type="molecule type" value="Genomic_DNA"/>
</dbReference>
<keyword evidence="8" id="KW-1185">Reference proteome</keyword>
<dbReference type="PROSITE" id="PS50011">
    <property type="entry name" value="PROTEIN_KINASE_DOM"/>
    <property type="match status" value="1"/>
</dbReference>
<dbReference type="Proteomes" id="UP000789405">
    <property type="component" value="Unassembled WGS sequence"/>
</dbReference>
<evidence type="ECO:0000256" key="4">
    <source>
        <dbReference type="ARBA" id="ARBA00022840"/>
    </source>
</evidence>
<evidence type="ECO:0000256" key="3">
    <source>
        <dbReference type="ARBA" id="ARBA00022777"/>
    </source>
</evidence>
<dbReference type="GO" id="GO:0004674">
    <property type="term" value="F:protein serine/threonine kinase activity"/>
    <property type="evidence" value="ECO:0007669"/>
    <property type="project" value="TreeGrafter"/>
</dbReference>
<dbReference type="PRINTS" id="PR00109">
    <property type="entry name" value="TYRKINASE"/>
</dbReference>
<dbReference type="InterPro" id="IPR011009">
    <property type="entry name" value="Kinase-like_dom_sf"/>
</dbReference>
<evidence type="ECO:0000256" key="2">
    <source>
        <dbReference type="ARBA" id="ARBA00022741"/>
    </source>
</evidence>
<proteinExistence type="predicted"/>
<dbReference type="InterPro" id="IPR000719">
    <property type="entry name" value="Prot_kinase_dom"/>
</dbReference>
<dbReference type="InterPro" id="IPR001245">
    <property type="entry name" value="Ser-Thr/Tyr_kinase_cat_dom"/>
</dbReference>
<dbReference type="OrthoDB" id="2353542at2759"/>
<dbReference type="AlphaFoldDB" id="A0A9N8VJD3"/>
<accession>A0A9N8VJD3</accession>
<dbReference type="Gene3D" id="3.30.200.20">
    <property type="entry name" value="Phosphorylase Kinase, domain 1"/>
    <property type="match status" value="1"/>
</dbReference>
<feature type="domain" description="Protein kinase" evidence="6">
    <location>
        <begin position="1"/>
        <end position="255"/>
    </location>
</feature>
<evidence type="ECO:0000313" key="7">
    <source>
        <dbReference type="EMBL" id="CAG8450516.1"/>
    </source>
</evidence>
<keyword evidence="1" id="KW-0808">Transferase</keyword>
<evidence type="ECO:0000313" key="8">
    <source>
        <dbReference type="Proteomes" id="UP000789405"/>
    </source>
</evidence>
<feature type="compositionally biased region" description="Basic and acidic residues" evidence="5">
    <location>
        <begin position="291"/>
        <end position="303"/>
    </location>
</feature>
<keyword evidence="3" id="KW-0418">Kinase</keyword>
<gene>
    <name evidence="7" type="ORF">DERYTH_LOCUS487</name>
</gene>
<keyword evidence="4" id="KW-0067">ATP-binding</keyword>
<organism evidence="7 8">
    <name type="scientific">Dentiscutata erythropus</name>
    <dbReference type="NCBI Taxonomy" id="1348616"/>
    <lineage>
        <taxon>Eukaryota</taxon>
        <taxon>Fungi</taxon>
        <taxon>Fungi incertae sedis</taxon>
        <taxon>Mucoromycota</taxon>
        <taxon>Glomeromycotina</taxon>
        <taxon>Glomeromycetes</taxon>
        <taxon>Diversisporales</taxon>
        <taxon>Gigasporaceae</taxon>
        <taxon>Dentiscutata</taxon>
    </lineage>
</organism>
<evidence type="ECO:0000259" key="6">
    <source>
        <dbReference type="PROSITE" id="PS50011"/>
    </source>
</evidence>
<comment type="caution">
    <text evidence="7">The sequence shown here is derived from an EMBL/GenBank/DDBJ whole genome shotgun (WGS) entry which is preliminary data.</text>
</comment>
<evidence type="ECO:0000256" key="5">
    <source>
        <dbReference type="SAM" id="MobiDB-lite"/>
    </source>
</evidence>
<feature type="region of interest" description="Disordered" evidence="5">
    <location>
        <begin position="289"/>
        <end position="312"/>
    </location>
</feature>
<sequence length="390" mass="44296">MENTFSIEDAEFIKPLEIDNINSISYSEIKNTELIKIINYGITMKGSLNSHVVIMKHISNESGNLNNEMLKQLYTENGSLHNYLSENQDLDRIQKIKISKDIAFGLEFLHNLGMIHRNLNTKSIFININKGKVLISNPAFLELNIDVSSSISLQAGMIAFTDPMHLIDLNSKPTTASDIYSFGVVMWSISSGKLPFENITNQTDLINQIVTEDIRENPVNGIPQEYLDLYLRCWKLNPEERPSAQDVYTQLEAILQKETRNVDANVISNNPDVTNAIVQNNEVPVNTLNQNREENGQLPEKRSGQSLVKRRGQSPKERIAWIKKKIKAKEIDSIKRSKVKEVELLMLGGYGVVYKAEWNNNNVALKYMPPYPDRPEQEHKVLLKEASSIG</sequence>
<dbReference type="GO" id="GO:0005524">
    <property type="term" value="F:ATP binding"/>
    <property type="evidence" value="ECO:0007669"/>
    <property type="project" value="UniProtKB-KW"/>
</dbReference>
<protein>
    <submittedName>
        <fullName evidence="7">6879_t:CDS:1</fullName>
    </submittedName>
</protein>
<dbReference type="SUPFAM" id="SSF56112">
    <property type="entry name" value="Protein kinase-like (PK-like)"/>
    <property type="match status" value="2"/>
</dbReference>
<keyword evidence="2" id="KW-0547">Nucleotide-binding</keyword>
<dbReference type="Gene3D" id="1.10.510.10">
    <property type="entry name" value="Transferase(Phosphotransferase) domain 1"/>
    <property type="match status" value="1"/>
</dbReference>
<dbReference type="PANTHER" id="PTHR44329">
    <property type="entry name" value="SERINE/THREONINE-PROTEIN KINASE TNNI3K-RELATED"/>
    <property type="match status" value="1"/>
</dbReference>
<evidence type="ECO:0000256" key="1">
    <source>
        <dbReference type="ARBA" id="ARBA00022679"/>
    </source>
</evidence>